<evidence type="ECO:0000256" key="2">
    <source>
        <dbReference type="PROSITE-ProRule" id="PRU00023"/>
    </source>
</evidence>
<dbReference type="SMART" id="SM00248">
    <property type="entry name" value="ANK"/>
    <property type="match status" value="4"/>
</dbReference>
<sequence length="1068" mass="116033">MPRRKAERGDSDSSMHDAGQASDREAIGSDGEAQALAADAFLLQKSGRPRLPVGGKKIARERKIVRDTNTTLTPGTAKQRLAAILYRRGDLVENPCAQCAGTGGTFTQCVAVTGFQHSACSNCLWANRACSLRSTEIQSSAGLGSQYSHPRNLTPVDLDVLRSLTVSQRDDVEEGDEETCNWVLGSAAYRRWASGKSGVLWIKGKPGSGKSTLMSFLALAAQEDGKVVLKFFFNDTASEPPSTASNLLRSLLAQLYHQDEAVRPEIRKLFVEKYGLVGGDKDSVVWQQAELESLLQRAVVEAAQRRPVAVFADALDQAGARTGTELACYFDKIIDALPSNNLSCKILDECNGDSIEAFVREALLKHDLVPDQPVEVKEAWKNLTQQLISSAKGIFQWLLRQVPQELQAKYRRIIETTIEHPDCEDAYLLFQWVCFAQHPLTVAALPSAMAIQAIIPKKFGAVWRHTRHLFASEAETKRRIIRLSGGLLETGPAPYGTGECPQFIHPSAKEFFLERGLCLLFGRVPLWNRLALFKDLEEDQDFDTHNLVCHAMLYRACLHWLYGSPYLQYLPADPQDAEVEDLFKRSPFSEYAAQSIFLHAKHAGDRRAASIFLHRELAALQQIFPKWRRLFAVANRVVSGQGLSISPWSLLSAACSANMADLVVHIYEMGQNLGPPDALGNNTPLHVAAGKGHVETARALWNYGAHWQSKNSSGDTPFTVAALRGELKFIEWAAAECHGELTSNDLNTGLVKAAAAGHGGVVEALLRLGADPNHCHSSLGTPLAAAMRATRDKNMLRMLLHAGADGEAQLRLAEEGDQDTQLLSEVIAEGGFVARVGPPPSRIKRSSPSAADDETDTRKRSRGSRTVFDDHGPGGNIEPKNDDFRIGNMKFANHGTVGIQSAGTPDMQGTTFYLDCQSPEPPAPGSRVFRVGSYSQGPQDSQGRTSNVGTQSLGSEDLRGATFYVGCGPERSTPAAAATAAPAAGDDRGTQRRRRRGRAIFRNHGTVIGNASHPTWGTVREPADGDEGEDDGDDDDNDDGESAVFENYGGSVGTQAITRTSRAASTSS</sequence>
<dbReference type="PANTHER" id="PTHR10039">
    <property type="entry name" value="AMELOGENIN"/>
    <property type="match status" value="1"/>
</dbReference>
<dbReference type="InterPro" id="IPR027417">
    <property type="entry name" value="P-loop_NTPase"/>
</dbReference>
<feature type="region of interest" description="Disordered" evidence="3">
    <location>
        <begin position="1"/>
        <end position="29"/>
    </location>
</feature>
<dbReference type="Pfam" id="PF12511">
    <property type="entry name" value="DUF3716"/>
    <property type="match status" value="1"/>
</dbReference>
<dbReference type="PANTHER" id="PTHR10039:SF5">
    <property type="entry name" value="NACHT DOMAIN-CONTAINING PROTEIN"/>
    <property type="match status" value="1"/>
</dbReference>
<dbReference type="EMBL" id="CDMC01000008">
    <property type="protein sequence ID" value="CEL06851.1"/>
    <property type="molecule type" value="Genomic_DNA"/>
</dbReference>
<evidence type="ECO:0000256" key="1">
    <source>
        <dbReference type="ARBA" id="ARBA00022737"/>
    </source>
</evidence>
<feature type="region of interest" description="Disordered" evidence="3">
    <location>
        <begin position="972"/>
        <end position="1068"/>
    </location>
</feature>
<feature type="compositionally biased region" description="Acidic residues" evidence="3">
    <location>
        <begin position="1024"/>
        <end position="1041"/>
    </location>
</feature>
<name>A0A0U5G5D1_ASPCI</name>
<gene>
    <name evidence="5" type="ORF">ASPCAL10023</name>
</gene>
<dbReference type="Pfam" id="PF24883">
    <property type="entry name" value="NPHP3_N"/>
    <property type="match status" value="1"/>
</dbReference>
<feature type="domain" description="Nephrocystin 3-like N-terminal" evidence="4">
    <location>
        <begin position="178"/>
        <end position="346"/>
    </location>
</feature>
<dbReference type="AlphaFoldDB" id="A0A0U5G5D1"/>
<dbReference type="Gene3D" id="1.25.40.20">
    <property type="entry name" value="Ankyrin repeat-containing domain"/>
    <property type="match status" value="1"/>
</dbReference>
<feature type="compositionally biased region" description="Low complexity" evidence="3">
    <location>
        <begin position="973"/>
        <end position="984"/>
    </location>
</feature>
<keyword evidence="2" id="KW-0040">ANK repeat</keyword>
<dbReference type="SUPFAM" id="SSF52540">
    <property type="entry name" value="P-loop containing nucleoside triphosphate hydrolases"/>
    <property type="match status" value="2"/>
</dbReference>
<dbReference type="STRING" id="454130.A0A0U5G5D1"/>
<dbReference type="PRINTS" id="PR01415">
    <property type="entry name" value="ANKYRIN"/>
</dbReference>
<organism evidence="5 6">
    <name type="scientific">Aspergillus calidoustus</name>
    <dbReference type="NCBI Taxonomy" id="454130"/>
    <lineage>
        <taxon>Eukaryota</taxon>
        <taxon>Fungi</taxon>
        <taxon>Dikarya</taxon>
        <taxon>Ascomycota</taxon>
        <taxon>Pezizomycotina</taxon>
        <taxon>Eurotiomycetes</taxon>
        <taxon>Eurotiomycetidae</taxon>
        <taxon>Eurotiales</taxon>
        <taxon>Aspergillaceae</taxon>
        <taxon>Aspergillus</taxon>
        <taxon>Aspergillus subgen. Nidulantes</taxon>
    </lineage>
</organism>
<keyword evidence="1" id="KW-0677">Repeat</keyword>
<feature type="compositionally biased region" description="Polar residues" evidence="3">
    <location>
        <begin position="933"/>
        <end position="954"/>
    </location>
</feature>
<reference evidence="6" key="1">
    <citation type="journal article" date="2016" name="Genome Announc.">
        <title>Draft genome sequences of fungus Aspergillus calidoustus.</title>
        <authorList>
            <person name="Horn F."/>
            <person name="Linde J."/>
            <person name="Mattern D.J."/>
            <person name="Walther G."/>
            <person name="Guthke R."/>
            <person name="Scherlach K."/>
            <person name="Martin K."/>
            <person name="Brakhage A.A."/>
            <person name="Petzke L."/>
            <person name="Valiante V."/>
        </authorList>
    </citation>
    <scope>NUCLEOTIDE SEQUENCE [LARGE SCALE GENOMIC DNA]</scope>
    <source>
        <strain evidence="6">SF006504</strain>
    </source>
</reference>
<evidence type="ECO:0000256" key="3">
    <source>
        <dbReference type="SAM" id="MobiDB-lite"/>
    </source>
</evidence>
<evidence type="ECO:0000313" key="5">
    <source>
        <dbReference type="EMBL" id="CEL06851.1"/>
    </source>
</evidence>
<dbReference type="Pfam" id="PF12796">
    <property type="entry name" value="Ank_2"/>
    <property type="match status" value="1"/>
</dbReference>
<feature type="compositionally biased region" description="Basic residues" evidence="3">
    <location>
        <begin position="991"/>
        <end position="1001"/>
    </location>
</feature>
<dbReference type="InterPro" id="IPR036770">
    <property type="entry name" value="Ankyrin_rpt-contain_sf"/>
</dbReference>
<proteinExistence type="predicted"/>
<dbReference type="PROSITE" id="PS50088">
    <property type="entry name" value="ANK_REPEAT"/>
    <property type="match status" value="1"/>
</dbReference>
<feature type="region of interest" description="Disordered" evidence="3">
    <location>
        <begin position="833"/>
        <end position="883"/>
    </location>
</feature>
<dbReference type="InterPro" id="IPR002110">
    <property type="entry name" value="Ankyrin_rpt"/>
</dbReference>
<feature type="region of interest" description="Disordered" evidence="3">
    <location>
        <begin position="910"/>
        <end position="955"/>
    </location>
</feature>
<evidence type="ECO:0000313" key="6">
    <source>
        <dbReference type="Proteomes" id="UP000054771"/>
    </source>
</evidence>
<keyword evidence="6" id="KW-1185">Reference proteome</keyword>
<accession>A0A0U5G5D1</accession>
<dbReference type="Gene3D" id="3.40.50.300">
    <property type="entry name" value="P-loop containing nucleotide triphosphate hydrolases"/>
    <property type="match status" value="1"/>
</dbReference>
<feature type="compositionally biased region" description="Low complexity" evidence="3">
    <location>
        <begin position="1058"/>
        <end position="1068"/>
    </location>
</feature>
<dbReference type="Proteomes" id="UP000054771">
    <property type="component" value="Unassembled WGS sequence"/>
</dbReference>
<feature type="repeat" description="ANK" evidence="2">
    <location>
        <begin position="680"/>
        <end position="712"/>
    </location>
</feature>
<dbReference type="InterPro" id="IPR056884">
    <property type="entry name" value="NPHP3-like_N"/>
</dbReference>
<protein>
    <recommendedName>
        <fullName evidence="4">Nephrocystin 3-like N-terminal domain-containing protein</fullName>
    </recommendedName>
</protein>
<dbReference type="InterPro" id="IPR022190">
    <property type="entry name" value="DUF3716"/>
</dbReference>
<dbReference type="SUPFAM" id="SSF48403">
    <property type="entry name" value="Ankyrin repeat"/>
    <property type="match status" value="1"/>
</dbReference>
<evidence type="ECO:0000259" key="4">
    <source>
        <dbReference type="Pfam" id="PF24883"/>
    </source>
</evidence>
<dbReference type="OrthoDB" id="194358at2759"/>
<dbReference type="PROSITE" id="PS50297">
    <property type="entry name" value="ANK_REP_REGION"/>
    <property type="match status" value="1"/>
</dbReference>